<dbReference type="Pfam" id="PF03190">
    <property type="entry name" value="Thioredox_DsbH"/>
    <property type="match status" value="1"/>
</dbReference>
<comment type="caution">
    <text evidence="2">The sequence shown here is derived from an EMBL/GenBank/DDBJ whole genome shotgun (WGS) entry which is preliminary data.</text>
</comment>
<evidence type="ECO:0000259" key="1">
    <source>
        <dbReference type="Pfam" id="PF03190"/>
    </source>
</evidence>
<gene>
    <name evidence="2" type="ORF">GCK32_005896</name>
</gene>
<protein>
    <submittedName>
        <fullName evidence="2">Spermatogenesis-associated protein 20</fullName>
    </submittedName>
</protein>
<dbReference type="PIRSF" id="PIRSF006402">
    <property type="entry name" value="UCP006402_thioredoxin"/>
    <property type="match status" value="1"/>
</dbReference>
<dbReference type="InterPro" id="IPR036249">
    <property type="entry name" value="Thioredoxin-like_sf"/>
</dbReference>
<dbReference type="InterPro" id="IPR024705">
    <property type="entry name" value="Ssp411"/>
</dbReference>
<dbReference type="PANTHER" id="PTHR42899">
    <property type="entry name" value="SPERMATOGENESIS-ASSOCIATED PROTEIN 20"/>
    <property type="match status" value="1"/>
</dbReference>
<evidence type="ECO:0000313" key="2">
    <source>
        <dbReference type="EMBL" id="KAK5981370.1"/>
    </source>
</evidence>
<dbReference type="AlphaFoldDB" id="A0AAN8G1E1"/>
<dbReference type="PANTHER" id="PTHR42899:SF1">
    <property type="entry name" value="SPERMATOGENESIS-ASSOCIATED PROTEIN 20"/>
    <property type="match status" value="1"/>
</dbReference>
<evidence type="ECO:0000313" key="3">
    <source>
        <dbReference type="Proteomes" id="UP001331761"/>
    </source>
</evidence>
<dbReference type="GO" id="GO:0005975">
    <property type="term" value="P:carbohydrate metabolic process"/>
    <property type="evidence" value="ECO:0007669"/>
    <property type="project" value="InterPro"/>
</dbReference>
<name>A0AAN8G1E1_TRICO</name>
<dbReference type="SUPFAM" id="SSF48208">
    <property type="entry name" value="Six-hairpin glycosidases"/>
    <property type="match status" value="1"/>
</dbReference>
<dbReference type="InterPro" id="IPR004879">
    <property type="entry name" value="Ssp411-like_TRX"/>
</dbReference>
<dbReference type="CDD" id="cd02955">
    <property type="entry name" value="SSP411"/>
    <property type="match status" value="1"/>
</dbReference>
<dbReference type="InterPro" id="IPR008928">
    <property type="entry name" value="6-hairpin_glycosidase_sf"/>
</dbReference>
<organism evidence="2 3">
    <name type="scientific">Trichostrongylus colubriformis</name>
    <name type="common">Black scour worm</name>
    <dbReference type="NCBI Taxonomy" id="6319"/>
    <lineage>
        <taxon>Eukaryota</taxon>
        <taxon>Metazoa</taxon>
        <taxon>Ecdysozoa</taxon>
        <taxon>Nematoda</taxon>
        <taxon>Chromadorea</taxon>
        <taxon>Rhabditida</taxon>
        <taxon>Rhabditina</taxon>
        <taxon>Rhabditomorpha</taxon>
        <taxon>Strongyloidea</taxon>
        <taxon>Trichostrongylidae</taxon>
        <taxon>Trichostrongylus</taxon>
    </lineage>
</organism>
<sequence length="624" mass="70824">MYSLRIITGLPPISVQNLLGRRAIHLSYQKMSAGSRFTNKLANEKSPYLLQHQHNPIEWYPWGSEAFEKARRLNRPIFLSVGYSTCHWCHVMEKESFENEEIARQLNKDFVCVKVDREERPDVDKLYMAFIQATTGSGGWPMTVFLTPELDPITGGTYFPPRDSLGGMGLPSVLKIVSENWNNERSQKLIFEKGQRITDALKSGALYSASENPPFDVVANGAFQYKVTSFDEIHGGFGTAPKFPKACDLEFLINHFCWEKEDSERALCRHMLEATLDGMARGGIHDHIGKGFHRYSVDEQWHVPHFEKMLYDQAQLLGVYADYCRVFGDKFCFVVKDIVDYMENYLSHKEGGFYAAEDADSLPTPSSHEKKEGAFCVWEMSQIKELLKDSKIGDKDAVDIFCRYYDVHDEGNVSRSKDPHGELQRRNVLRMKKSHDEFAEEFGVPSDVLSIGIEKAKLTLAEARAMRPAPHLDSKMVCSWQGLAITGLAKAGLALVCENYIERAVETVEFVKRYLMDENGQLLRAAYRGDDGSVETANPPIHAFSDDYAFFIQGLLDLYQVTANLEYLKIAEHLQSAMDTLFWDTEKETGYYVGREQGDVKIRVMDGRGKAVHGPVPEVMALRC</sequence>
<accession>A0AAN8G1E1</accession>
<proteinExistence type="predicted"/>
<keyword evidence="3" id="KW-1185">Reference proteome</keyword>
<dbReference type="Gene3D" id="1.50.10.20">
    <property type="match status" value="1"/>
</dbReference>
<feature type="domain" description="Spermatogenesis-associated protein 20-like TRX" evidence="1">
    <location>
        <begin position="38"/>
        <end position="201"/>
    </location>
</feature>
<dbReference type="Proteomes" id="UP001331761">
    <property type="component" value="Unassembled WGS sequence"/>
</dbReference>
<dbReference type="SUPFAM" id="SSF52833">
    <property type="entry name" value="Thioredoxin-like"/>
    <property type="match status" value="1"/>
</dbReference>
<reference evidence="2 3" key="1">
    <citation type="submission" date="2019-10" db="EMBL/GenBank/DDBJ databases">
        <title>Assembly and Annotation for the nematode Trichostrongylus colubriformis.</title>
        <authorList>
            <person name="Martin J."/>
        </authorList>
    </citation>
    <scope>NUCLEOTIDE SEQUENCE [LARGE SCALE GENOMIC DNA]</scope>
    <source>
        <strain evidence="2">G859</strain>
        <tissue evidence="2">Whole worm</tissue>
    </source>
</reference>
<dbReference type="EMBL" id="WIXE01006358">
    <property type="protein sequence ID" value="KAK5981370.1"/>
    <property type="molecule type" value="Genomic_DNA"/>
</dbReference>
<dbReference type="Gene3D" id="3.40.30.10">
    <property type="entry name" value="Glutaredoxin"/>
    <property type="match status" value="1"/>
</dbReference>